<evidence type="ECO:0000313" key="2">
    <source>
        <dbReference type="Proteomes" id="UP000824178"/>
    </source>
</evidence>
<sequence length="267" mass="28110">MRRKRSFASGLLRAAVLLAVLAAAALAGLYFSLRSRAEAFARGAVFALDYTVESTAEAPSAAYRTFETFGALSGRLEGEAGAGALALSFFAPGQDAPFLDLYSGDGTFYLNAGRLYRTYTAALAEQYPLLGALIPGWGLGDYLSAEQLALLLGQETSAQSAAPAAKLVPVRYAEGKDGYLYLAPEGADPDAPGLRVGVRLATLFSDEAELHILAEDPANALRFVLTGAARAEAVTLSPPDSRMADEDVEALRAVFEAVQALVEFMNG</sequence>
<name>A0A9E2KJD6_9FIRM</name>
<evidence type="ECO:0000313" key="1">
    <source>
        <dbReference type="EMBL" id="MBU3819111.1"/>
    </source>
</evidence>
<dbReference type="Proteomes" id="UP000824178">
    <property type="component" value="Unassembled WGS sequence"/>
</dbReference>
<dbReference type="AlphaFoldDB" id="A0A9E2KJD6"/>
<dbReference type="EMBL" id="JAHLFH010000032">
    <property type="protein sequence ID" value="MBU3819111.1"/>
    <property type="molecule type" value="Genomic_DNA"/>
</dbReference>
<organism evidence="1 2">
    <name type="scientific">Candidatus Faecalibacterium intestinavium</name>
    <dbReference type="NCBI Taxonomy" id="2838580"/>
    <lineage>
        <taxon>Bacteria</taxon>
        <taxon>Bacillati</taxon>
        <taxon>Bacillota</taxon>
        <taxon>Clostridia</taxon>
        <taxon>Eubacteriales</taxon>
        <taxon>Oscillospiraceae</taxon>
        <taxon>Faecalibacterium</taxon>
    </lineage>
</organism>
<accession>A0A9E2KJD6</accession>
<reference evidence="1" key="2">
    <citation type="submission" date="2021-04" db="EMBL/GenBank/DDBJ databases">
        <authorList>
            <person name="Gilroy R."/>
        </authorList>
    </citation>
    <scope>NUCLEOTIDE SEQUENCE</scope>
    <source>
        <strain evidence="1">742</strain>
    </source>
</reference>
<proteinExistence type="predicted"/>
<protein>
    <submittedName>
        <fullName evidence="1">Uncharacterized protein</fullName>
    </submittedName>
</protein>
<reference evidence="1" key="1">
    <citation type="journal article" date="2021" name="PeerJ">
        <title>Extensive microbial diversity within the chicken gut microbiome revealed by metagenomics and culture.</title>
        <authorList>
            <person name="Gilroy R."/>
            <person name="Ravi A."/>
            <person name="Getino M."/>
            <person name="Pursley I."/>
            <person name="Horton D.L."/>
            <person name="Alikhan N.F."/>
            <person name="Baker D."/>
            <person name="Gharbi K."/>
            <person name="Hall N."/>
            <person name="Watson M."/>
            <person name="Adriaenssens E.M."/>
            <person name="Foster-Nyarko E."/>
            <person name="Jarju S."/>
            <person name="Secka A."/>
            <person name="Antonio M."/>
            <person name="Oren A."/>
            <person name="Chaudhuri R.R."/>
            <person name="La Ragione R."/>
            <person name="Hildebrand F."/>
            <person name="Pallen M.J."/>
        </authorList>
    </citation>
    <scope>NUCLEOTIDE SEQUENCE</scope>
    <source>
        <strain evidence="1">742</strain>
    </source>
</reference>
<gene>
    <name evidence="1" type="ORF">H9864_01865</name>
</gene>
<comment type="caution">
    <text evidence="1">The sequence shown here is derived from an EMBL/GenBank/DDBJ whole genome shotgun (WGS) entry which is preliminary data.</text>
</comment>